<dbReference type="AlphaFoldDB" id="A0A3A8ACG2"/>
<sequence>MTRFLYATLVGLVGAAVVHLVIVFLLPLVSANTPWNQIAGQTEENRPYRLPTRTADAAFGSGVHGTDPFFETIVCRYDLADGAAHLRSTGRVPLWTVNLYDSLGTGFFSANDRLAAGQRLDLAVLNASQLRFVRQSTPTELAGAIIASADDPRGFAVVRVFVPDETWTGISARFADALECRSLEF</sequence>
<evidence type="ECO:0000313" key="1">
    <source>
        <dbReference type="EMBL" id="RKF06679.1"/>
    </source>
</evidence>
<reference evidence="1 2" key="1">
    <citation type="journal article" date="2018" name="Int. J. Syst. Bacteriol.">
        <title>Oceaniradius stylonemae gen. nov., sp. nov., isolated from a red alga, Stylonema cornu-cervi.</title>
        <authorList>
            <person name="Jeong S."/>
        </authorList>
    </citation>
    <scope>NUCLEOTIDE SEQUENCE [LARGE SCALE GENOMIC DNA]</scope>
    <source>
        <strain evidence="1 2">StC1</strain>
    </source>
</reference>
<gene>
    <name evidence="1" type="ORF">DEM25_010540</name>
</gene>
<evidence type="ECO:0000313" key="2">
    <source>
        <dbReference type="Proteomes" id="UP000246132"/>
    </source>
</evidence>
<dbReference type="Proteomes" id="UP000246132">
    <property type="component" value="Unassembled WGS sequence"/>
</dbReference>
<dbReference type="OrthoDB" id="1346484at2"/>
<dbReference type="EMBL" id="QFWV02000006">
    <property type="protein sequence ID" value="RKF06679.1"/>
    <property type="molecule type" value="Genomic_DNA"/>
</dbReference>
<organism evidence="1 2">
    <name type="scientific">Oceaniradius stylonematis</name>
    <dbReference type="NCBI Taxonomy" id="2184161"/>
    <lineage>
        <taxon>Bacteria</taxon>
        <taxon>Pseudomonadati</taxon>
        <taxon>Pseudomonadota</taxon>
        <taxon>Alphaproteobacteria</taxon>
        <taxon>Hyphomicrobiales</taxon>
        <taxon>Ahrensiaceae</taxon>
        <taxon>Oceaniradius</taxon>
    </lineage>
</organism>
<dbReference type="RefSeq" id="WP_109767306.1">
    <property type="nucleotide sequence ID" value="NZ_QFWV02000006.1"/>
</dbReference>
<name>A0A3A8ACG2_9HYPH</name>
<protein>
    <submittedName>
        <fullName evidence="1">DUF1254 domain-containing protein</fullName>
    </submittedName>
</protein>
<keyword evidence="2" id="KW-1185">Reference proteome</keyword>
<accession>A0A3A8ACG2</accession>
<dbReference type="InterPro" id="IPR014456">
    <property type="entry name" value="UCP010244_IM"/>
</dbReference>
<dbReference type="PIRSF" id="PIRSF010244">
    <property type="entry name" value="UCP010244_imp"/>
    <property type="match status" value="1"/>
</dbReference>
<proteinExistence type="predicted"/>
<comment type="caution">
    <text evidence="1">The sequence shown here is derived from an EMBL/GenBank/DDBJ whole genome shotgun (WGS) entry which is preliminary data.</text>
</comment>